<feature type="region of interest" description="Disordered" evidence="1">
    <location>
        <begin position="500"/>
        <end position="630"/>
    </location>
</feature>
<dbReference type="Proteomes" id="UP000853596">
    <property type="component" value="Unassembled WGS sequence"/>
</dbReference>
<reference evidence="4" key="2">
    <citation type="submission" date="2020-10" db="EMBL/GenBank/DDBJ databases">
        <authorList>
            <consortium name="NCBI Pathogen Detection Project"/>
        </authorList>
    </citation>
    <scope>NUCLEOTIDE SEQUENCE</scope>
    <source>
        <strain evidence="4">SFBRL218_S4</strain>
    </source>
</reference>
<feature type="transmembrane region" description="Helical" evidence="2">
    <location>
        <begin position="355"/>
        <end position="379"/>
    </location>
</feature>
<dbReference type="EMBL" id="DABXZF010000046">
    <property type="protein sequence ID" value="HAO5923520.1"/>
    <property type="molecule type" value="Genomic_DNA"/>
</dbReference>
<feature type="transmembrane region" description="Helical" evidence="2">
    <location>
        <begin position="179"/>
        <end position="200"/>
    </location>
</feature>
<evidence type="ECO:0008006" key="5">
    <source>
        <dbReference type="Google" id="ProtNLM"/>
    </source>
</evidence>
<organism evidence="4">
    <name type="scientific">Listeria monocytogenes</name>
    <dbReference type="NCBI Taxonomy" id="1639"/>
    <lineage>
        <taxon>Bacteria</taxon>
        <taxon>Bacillati</taxon>
        <taxon>Bacillota</taxon>
        <taxon>Bacilli</taxon>
        <taxon>Bacillales</taxon>
        <taxon>Listeriaceae</taxon>
        <taxon>Listeria</taxon>
    </lineage>
</organism>
<feature type="compositionally biased region" description="Basic and acidic residues" evidence="1">
    <location>
        <begin position="516"/>
        <end position="527"/>
    </location>
</feature>
<dbReference type="NCBIfam" id="NF046089">
    <property type="entry name" value="CD3337_EF1877"/>
    <property type="match status" value="1"/>
</dbReference>
<keyword evidence="2" id="KW-0472">Membrane</keyword>
<protein>
    <recommendedName>
        <fullName evidence="5">FUSC family protein</fullName>
    </recommendedName>
</protein>
<dbReference type="InterPro" id="IPR058112">
    <property type="entry name" value="CD3337_EF1877-like"/>
</dbReference>
<comment type="caution">
    <text evidence="4">The sequence shown here is derived from an EMBL/GenBank/DDBJ whole genome shotgun (WGS) entry which is preliminary data.</text>
</comment>
<evidence type="ECO:0000256" key="1">
    <source>
        <dbReference type="SAM" id="MobiDB-lite"/>
    </source>
</evidence>
<feature type="transmembrane region" description="Helical" evidence="2">
    <location>
        <begin position="400"/>
        <end position="419"/>
    </location>
</feature>
<dbReference type="AlphaFoldDB" id="A0A8H9JVJ0"/>
<proteinExistence type="predicted"/>
<evidence type="ECO:0000313" key="4">
    <source>
        <dbReference type="EMBL" id="HAO5923520.1"/>
    </source>
</evidence>
<gene>
    <name evidence="4" type="ORF">IP987_002740</name>
</gene>
<feature type="signal peptide" evidence="3">
    <location>
        <begin position="1"/>
        <end position="27"/>
    </location>
</feature>
<feature type="compositionally biased region" description="Basic and acidic residues" evidence="1">
    <location>
        <begin position="534"/>
        <end position="552"/>
    </location>
</feature>
<keyword evidence="2" id="KW-0812">Transmembrane</keyword>
<feature type="compositionally biased region" description="Basic residues" evidence="1">
    <location>
        <begin position="500"/>
        <end position="515"/>
    </location>
</feature>
<name>A0A8H9JVJ0_LISMN</name>
<feature type="compositionally biased region" description="Basic and acidic residues" evidence="1">
    <location>
        <begin position="50"/>
        <end position="62"/>
    </location>
</feature>
<accession>A0A8H9JVJ0</accession>
<reference evidence="4" key="1">
    <citation type="journal article" date="2018" name="Genome Biol.">
        <title>SKESA: strategic k-mer extension for scrupulous assemblies.</title>
        <authorList>
            <person name="Souvorov A."/>
            <person name="Agarwala R."/>
            <person name="Lipman D.J."/>
        </authorList>
    </citation>
    <scope>NUCLEOTIDE SEQUENCE</scope>
    <source>
        <strain evidence="4">SFBRL218_S4</strain>
    </source>
</reference>
<evidence type="ECO:0000256" key="3">
    <source>
        <dbReference type="SAM" id="SignalP"/>
    </source>
</evidence>
<feature type="chain" id="PRO_5034092949" description="FUSC family protein" evidence="3">
    <location>
        <begin position="28"/>
        <end position="689"/>
    </location>
</feature>
<feature type="transmembrane region" description="Helical" evidence="2">
    <location>
        <begin position="149"/>
        <end position="167"/>
    </location>
</feature>
<feature type="transmembrane region" description="Helical" evidence="2">
    <location>
        <begin position="425"/>
        <end position="443"/>
    </location>
</feature>
<evidence type="ECO:0000256" key="2">
    <source>
        <dbReference type="SAM" id="Phobius"/>
    </source>
</evidence>
<feature type="transmembrane region" description="Helical" evidence="2">
    <location>
        <begin position="330"/>
        <end position="349"/>
    </location>
</feature>
<keyword evidence="3" id="KW-0732">Signal</keyword>
<keyword evidence="2" id="KW-1133">Transmembrane helix</keyword>
<feature type="region of interest" description="Disordered" evidence="1">
    <location>
        <begin position="29"/>
        <end position="65"/>
    </location>
</feature>
<sequence>MKWKKCVFLLLVSCLLFLQTPVATVHADVPTDYDGKTSQSEDAEQTQDASKTKEQKEKEQSKKKNVTSAGVPLKIEQWDINRYDPYVVDANWIEEAVGALSNALFGLNKIIVDMVDTGMDLLFNMNPLEKFSDKMETVNKAIFHSLKTTYGKLFLVISLAFIFYQIAINRKAQGGIRNIITLVGVLVITGLFMANQSFYVKTCNNIANVAQTTLLSASSVIVDLAGSEGEFVDNDKIDPKNVSKGTVAIMRNIYFDLTVEKPYLIMNYGTPDKSIINKKEGLDGLSRTDTLLSFKENEEGKDAKKDYTKTYEVDKYENANLASNSVYDQLGIAIISCLAGVALGIPFLTVAFLNFLIGFLILAVLYVIPFMFIISYLPWFRNSGYTALGQVGTLFVLKSMLAIVVMFVYLTCYIVSFLIPVSNTGTYLINIVVTVALMVVMFWKRNAIVKFLTAGKVNSADGKMLGDIHKGVAKTGYKTRRLVGKGAKLPFKPLANRYQQKKNFKRGTKNAQIRKKMADKLAKKEQQKNNQKKAAIERRNAQKEQRLAERERKRLAKLGLTNPEGKTGESGNGRTKKKTTQTTRGQETEYQRNKANGAPIAPVPTPVSNKPAIPKSKKRITRTRSPQLKANQKQLARKKQVFTRKGMPIQRTYSRPKANKNKKGLSTIRMRGRSVTKHAYPMIRRRTYR</sequence>